<dbReference type="GO" id="GO:0005886">
    <property type="term" value="C:plasma membrane"/>
    <property type="evidence" value="ECO:0007669"/>
    <property type="project" value="UniProtKB-SubCell"/>
</dbReference>
<evidence type="ECO:0000256" key="16">
    <source>
        <dbReference type="ARBA" id="ARBA00023016"/>
    </source>
</evidence>
<dbReference type="GO" id="GO:0004721">
    <property type="term" value="F:phosphoprotein phosphatase activity"/>
    <property type="evidence" value="ECO:0007669"/>
    <property type="project" value="UniProtKB-KW"/>
</dbReference>
<keyword evidence="25" id="KW-1185">Reference proteome</keyword>
<dbReference type="InterPro" id="IPR036890">
    <property type="entry name" value="HATPase_C_sf"/>
</dbReference>
<feature type="transmembrane region" description="Helical" evidence="21">
    <location>
        <begin position="145"/>
        <end position="167"/>
    </location>
</feature>
<keyword evidence="7" id="KW-0597">Phosphoprotein</keyword>
<keyword evidence="9" id="KW-0547">Nucleotide-binding</keyword>
<dbReference type="InterPro" id="IPR003594">
    <property type="entry name" value="HATPase_dom"/>
</dbReference>
<comment type="cofactor">
    <cofactor evidence="2">
        <name>Mn(2+)</name>
        <dbReference type="ChEBI" id="CHEBI:29035"/>
    </cofactor>
</comment>
<evidence type="ECO:0000256" key="9">
    <source>
        <dbReference type="ARBA" id="ARBA00022741"/>
    </source>
</evidence>
<dbReference type="GO" id="GO:0000155">
    <property type="term" value="F:phosphorelay sensor kinase activity"/>
    <property type="evidence" value="ECO:0007669"/>
    <property type="project" value="InterPro"/>
</dbReference>
<dbReference type="Gene3D" id="3.30.565.10">
    <property type="entry name" value="Histidine kinase-like ATPase, C-terminal domain"/>
    <property type="match status" value="1"/>
</dbReference>
<gene>
    <name evidence="24" type="ORF">G7Y82_11070</name>
</gene>
<evidence type="ECO:0000256" key="18">
    <source>
        <dbReference type="ARBA" id="ARBA00023211"/>
    </source>
</evidence>
<dbReference type="EC" id="2.7.13.3" evidence="5"/>
<dbReference type="Pfam" id="PF00512">
    <property type="entry name" value="HisKA"/>
    <property type="match status" value="1"/>
</dbReference>
<keyword evidence="6" id="KW-1003">Cell membrane</keyword>
<evidence type="ECO:0000256" key="13">
    <source>
        <dbReference type="ARBA" id="ARBA00022842"/>
    </source>
</evidence>
<feature type="transmembrane region" description="Helical" evidence="21">
    <location>
        <begin position="6"/>
        <end position="33"/>
    </location>
</feature>
<dbReference type="PROSITE" id="PS50885">
    <property type="entry name" value="HAMP"/>
    <property type="match status" value="1"/>
</dbReference>
<evidence type="ECO:0000256" key="6">
    <source>
        <dbReference type="ARBA" id="ARBA00022475"/>
    </source>
</evidence>
<evidence type="ECO:0000256" key="15">
    <source>
        <dbReference type="ARBA" id="ARBA00023012"/>
    </source>
</evidence>
<comment type="catalytic activity">
    <reaction evidence="1">
        <text>ATP + protein L-histidine = ADP + protein N-phospho-L-histidine.</text>
        <dbReference type="EC" id="2.7.13.3"/>
    </reaction>
</comment>
<keyword evidence="8" id="KW-0808">Transferase</keyword>
<evidence type="ECO:0000256" key="12">
    <source>
        <dbReference type="ARBA" id="ARBA00022840"/>
    </source>
</evidence>
<dbReference type="Pfam" id="PF02518">
    <property type="entry name" value="HATPase_c"/>
    <property type="match status" value="1"/>
</dbReference>
<keyword evidence="21" id="KW-1133">Transmembrane helix</keyword>
<comment type="cofactor">
    <cofactor evidence="3">
        <name>Mg(2+)</name>
        <dbReference type="ChEBI" id="CHEBI:18420"/>
    </cofactor>
</comment>
<keyword evidence="10 24" id="KW-0418">Kinase</keyword>
<dbReference type="InterPro" id="IPR004358">
    <property type="entry name" value="Sig_transdc_His_kin-like_C"/>
</dbReference>
<keyword evidence="21" id="KW-0472">Membrane</keyword>
<keyword evidence="13" id="KW-0460">Magnesium</keyword>
<dbReference type="InterPro" id="IPR003660">
    <property type="entry name" value="HAMP_dom"/>
</dbReference>
<dbReference type="AlphaFoldDB" id="A0A969WDM1"/>
<dbReference type="SUPFAM" id="SSF55874">
    <property type="entry name" value="ATPase domain of HSP90 chaperone/DNA topoisomerase II/histidine kinase"/>
    <property type="match status" value="1"/>
</dbReference>
<evidence type="ECO:0000256" key="20">
    <source>
        <dbReference type="ARBA" id="ARBA00041776"/>
    </source>
</evidence>
<dbReference type="InterPro" id="IPR005467">
    <property type="entry name" value="His_kinase_dom"/>
</dbReference>
<evidence type="ECO:0000256" key="1">
    <source>
        <dbReference type="ARBA" id="ARBA00000085"/>
    </source>
</evidence>
<keyword evidence="15" id="KW-0902">Two-component regulatory system</keyword>
<evidence type="ECO:0000256" key="5">
    <source>
        <dbReference type="ARBA" id="ARBA00012438"/>
    </source>
</evidence>
<dbReference type="SUPFAM" id="SSF47384">
    <property type="entry name" value="Homodimeric domain of signal transducing histidine kinase"/>
    <property type="match status" value="1"/>
</dbReference>
<evidence type="ECO:0000256" key="21">
    <source>
        <dbReference type="SAM" id="Phobius"/>
    </source>
</evidence>
<evidence type="ECO:0000259" key="22">
    <source>
        <dbReference type="PROSITE" id="PS50109"/>
    </source>
</evidence>
<evidence type="ECO:0000313" key="25">
    <source>
        <dbReference type="Proteomes" id="UP000653472"/>
    </source>
</evidence>
<protein>
    <recommendedName>
        <fullName evidence="19">Signal transduction histidine-protein kinase/phosphatase MprB</fullName>
        <ecNumber evidence="5">2.7.13.3</ecNumber>
    </recommendedName>
    <alternativeName>
        <fullName evidence="20">Mycobacterial persistence regulator B</fullName>
    </alternativeName>
</protein>
<keyword evidence="12" id="KW-0067">ATP-binding</keyword>
<dbReference type="Gene3D" id="6.10.340.10">
    <property type="match status" value="1"/>
</dbReference>
<evidence type="ECO:0000256" key="17">
    <source>
        <dbReference type="ARBA" id="ARBA00023026"/>
    </source>
</evidence>
<feature type="domain" description="Histidine kinase" evidence="22">
    <location>
        <begin position="231"/>
        <end position="439"/>
    </location>
</feature>
<dbReference type="PROSITE" id="PS50109">
    <property type="entry name" value="HIS_KIN"/>
    <property type="match status" value="1"/>
</dbReference>
<keyword evidence="14" id="KW-0904">Protein phosphatase</keyword>
<name>A0A969WDM1_9GAMM</name>
<evidence type="ECO:0000256" key="2">
    <source>
        <dbReference type="ARBA" id="ARBA00001936"/>
    </source>
</evidence>
<proteinExistence type="predicted"/>
<evidence type="ECO:0000259" key="23">
    <source>
        <dbReference type="PROSITE" id="PS50885"/>
    </source>
</evidence>
<feature type="domain" description="HAMP" evidence="23">
    <location>
        <begin position="168"/>
        <end position="223"/>
    </location>
</feature>
<evidence type="ECO:0000313" key="24">
    <source>
        <dbReference type="EMBL" id="NKF22860.1"/>
    </source>
</evidence>
<evidence type="ECO:0000256" key="10">
    <source>
        <dbReference type="ARBA" id="ARBA00022777"/>
    </source>
</evidence>
<keyword evidence="16" id="KW-0346">Stress response</keyword>
<dbReference type="SMART" id="SM00388">
    <property type="entry name" value="HisKA"/>
    <property type="match status" value="1"/>
</dbReference>
<dbReference type="GO" id="GO:0005524">
    <property type="term" value="F:ATP binding"/>
    <property type="evidence" value="ECO:0007669"/>
    <property type="project" value="UniProtKB-KW"/>
</dbReference>
<reference evidence="24" key="1">
    <citation type="submission" date="2020-03" db="EMBL/GenBank/DDBJ databases">
        <title>Solimonas marina sp. nov., isolated from deep seawater of the Pacific Ocean.</title>
        <authorList>
            <person name="Liu X."/>
            <person name="Lai Q."/>
            <person name="Sun F."/>
            <person name="Gai Y."/>
            <person name="Li G."/>
            <person name="Shao Z."/>
        </authorList>
    </citation>
    <scope>NUCLEOTIDE SEQUENCE</scope>
    <source>
        <strain evidence="24">C16B3</strain>
    </source>
</reference>
<dbReference type="CDD" id="cd00075">
    <property type="entry name" value="HATPase"/>
    <property type="match status" value="1"/>
</dbReference>
<dbReference type="RefSeq" id="WP_168148167.1">
    <property type="nucleotide sequence ID" value="NZ_JAAVXB010000005.1"/>
</dbReference>
<dbReference type="Pfam" id="PF00672">
    <property type="entry name" value="HAMP"/>
    <property type="match status" value="1"/>
</dbReference>
<dbReference type="PANTHER" id="PTHR44936:SF9">
    <property type="entry name" value="SENSOR PROTEIN CREC"/>
    <property type="match status" value="1"/>
</dbReference>
<sequence length="461" mass="50225">MNTLYRRLLLWFCCVNVATLLVSVALSSVITWYTESRAPDWLRLARDADAHYLAGGVDALGDWAADRERDIHVEATLLENGRSLLGGPLLPEVERVLPRLLLQPHSEWQPRPGQLLVAQRVVGADGAVRWFVALRRPAPFPVRRILLLTIQVTLSLLAIGLVGWWFARSISAPAAALQGAAQRMAEGELSARAGGRFDDAPQELQTLAREFDRMAGRVEALVDQQRRLLRDVSHELRSPLARLQLILEFAKRQRPAPLGSFERAEREIARLDHLIDELLTLSQVEAGVPQPRRESVDLAALAAMSVAQAELDARRVGSVLRLDAAVPALVEADAQLLSRALDNLISNAVKFGAGHAIDVRVAASADRCSLSVGDHGPGVAEAELASLFQPFFRGRNARRTPGYGLGLAIVDRVVRAHHGEIQAVNDGGLRVTMSLPVTSAHKKSGHLSVAASDCGLRLQNP</sequence>
<dbReference type="Proteomes" id="UP000653472">
    <property type="component" value="Unassembled WGS sequence"/>
</dbReference>
<dbReference type="SMART" id="SM00304">
    <property type="entry name" value="HAMP"/>
    <property type="match status" value="1"/>
</dbReference>
<evidence type="ECO:0000256" key="11">
    <source>
        <dbReference type="ARBA" id="ARBA00022801"/>
    </source>
</evidence>
<accession>A0A969WDM1</accession>
<dbReference type="PANTHER" id="PTHR44936">
    <property type="entry name" value="SENSOR PROTEIN CREC"/>
    <property type="match status" value="1"/>
</dbReference>
<evidence type="ECO:0000256" key="19">
    <source>
        <dbReference type="ARBA" id="ARBA00040454"/>
    </source>
</evidence>
<dbReference type="SMART" id="SM00387">
    <property type="entry name" value="HATPase_c"/>
    <property type="match status" value="1"/>
</dbReference>
<dbReference type="InterPro" id="IPR036097">
    <property type="entry name" value="HisK_dim/P_sf"/>
</dbReference>
<keyword evidence="11" id="KW-0378">Hydrolase</keyword>
<evidence type="ECO:0000256" key="4">
    <source>
        <dbReference type="ARBA" id="ARBA00004651"/>
    </source>
</evidence>
<keyword evidence="17" id="KW-0843">Virulence</keyword>
<evidence type="ECO:0000256" key="7">
    <source>
        <dbReference type="ARBA" id="ARBA00022553"/>
    </source>
</evidence>
<keyword evidence="18" id="KW-0464">Manganese</keyword>
<organism evidence="24 25">
    <name type="scientific">Solimonas marina</name>
    <dbReference type="NCBI Taxonomy" id="2714601"/>
    <lineage>
        <taxon>Bacteria</taxon>
        <taxon>Pseudomonadati</taxon>
        <taxon>Pseudomonadota</taxon>
        <taxon>Gammaproteobacteria</taxon>
        <taxon>Nevskiales</taxon>
        <taxon>Nevskiaceae</taxon>
        <taxon>Solimonas</taxon>
    </lineage>
</organism>
<evidence type="ECO:0000256" key="14">
    <source>
        <dbReference type="ARBA" id="ARBA00022912"/>
    </source>
</evidence>
<dbReference type="EMBL" id="JAAVXB010000005">
    <property type="protein sequence ID" value="NKF22860.1"/>
    <property type="molecule type" value="Genomic_DNA"/>
</dbReference>
<comment type="subcellular location">
    <subcellularLocation>
        <location evidence="4">Cell membrane</location>
        <topology evidence="4">Multi-pass membrane protein</topology>
    </subcellularLocation>
</comment>
<dbReference type="CDD" id="cd00082">
    <property type="entry name" value="HisKA"/>
    <property type="match status" value="1"/>
</dbReference>
<evidence type="ECO:0000256" key="3">
    <source>
        <dbReference type="ARBA" id="ARBA00001946"/>
    </source>
</evidence>
<keyword evidence="21" id="KW-0812">Transmembrane</keyword>
<dbReference type="InterPro" id="IPR003661">
    <property type="entry name" value="HisK_dim/P_dom"/>
</dbReference>
<evidence type="ECO:0000256" key="8">
    <source>
        <dbReference type="ARBA" id="ARBA00022679"/>
    </source>
</evidence>
<comment type="caution">
    <text evidence="24">The sequence shown here is derived from an EMBL/GenBank/DDBJ whole genome shotgun (WGS) entry which is preliminary data.</text>
</comment>
<dbReference type="InterPro" id="IPR050980">
    <property type="entry name" value="2C_sensor_his_kinase"/>
</dbReference>
<dbReference type="PRINTS" id="PR00344">
    <property type="entry name" value="BCTRLSENSOR"/>
</dbReference>
<dbReference type="Gene3D" id="1.10.287.130">
    <property type="match status" value="1"/>
</dbReference>